<keyword evidence="2" id="KW-1185">Reference proteome</keyword>
<accession>A0ACB9Z6D6</accession>
<reference evidence="1 2" key="1">
    <citation type="journal article" date="2022" name="New Phytol.">
        <title>Ecological generalism drives hyperdiversity of secondary metabolite gene clusters in xylarialean endophytes.</title>
        <authorList>
            <person name="Franco M.E.E."/>
            <person name="Wisecaver J.H."/>
            <person name="Arnold A.E."/>
            <person name="Ju Y.M."/>
            <person name="Slot J.C."/>
            <person name="Ahrendt S."/>
            <person name="Moore L.P."/>
            <person name="Eastman K.E."/>
            <person name="Scott K."/>
            <person name="Konkel Z."/>
            <person name="Mondo S.J."/>
            <person name="Kuo A."/>
            <person name="Hayes R.D."/>
            <person name="Haridas S."/>
            <person name="Andreopoulos B."/>
            <person name="Riley R."/>
            <person name="LaButti K."/>
            <person name="Pangilinan J."/>
            <person name="Lipzen A."/>
            <person name="Amirebrahimi M."/>
            <person name="Yan J."/>
            <person name="Adam C."/>
            <person name="Keymanesh K."/>
            <person name="Ng V."/>
            <person name="Louie K."/>
            <person name="Northen T."/>
            <person name="Drula E."/>
            <person name="Henrissat B."/>
            <person name="Hsieh H.M."/>
            <person name="Youens-Clark K."/>
            <person name="Lutzoni F."/>
            <person name="Miadlikowska J."/>
            <person name="Eastwood D.C."/>
            <person name="Hamelin R.C."/>
            <person name="Grigoriev I.V."/>
            <person name="U'Ren J.M."/>
        </authorList>
    </citation>
    <scope>NUCLEOTIDE SEQUENCE [LARGE SCALE GENOMIC DNA]</scope>
    <source>
        <strain evidence="1 2">CBS 119005</strain>
    </source>
</reference>
<organism evidence="1 2">
    <name type="scientific">Hypoxylon rubiginosum</name>
    <dbReference type="NCBI Taxonomy" id="110542"/>
    <lineage>
        <taxon>Eukaryota</taxon>
        <taxon>Fungi</taxon>
        <taxon>Dikarya</taxon>
        <taxon>Ascomycota</taxon>
        <taxon>Pezizomycotina</taxon>
        <taxon>Sordariomycetes</taxon>
        <taxon>Xylariomycetidae</taxon>
        <taxon>Xylariales</taxon>
        <taxon>Hypoxylaceae</taxon>
        <taxon>Hypoxylon</taxon>
    </lineage>
</organism>
<dbReference type="EMBL" id="MU393452">
    <property type="protein sequence ID" value="KAI4866989.1"/>
    <property type="molecule type" value="Genomic_DNA"/>
</dbReference>
<comment type="caution">
    <text evidence="1">The sequence shown here is derived from an EMBL/GenBank/DDBJ whole genome shotgun (WGS) entry which is preliminary data.</text>
</comment>
<evidence type="ECO:0000313" key="2">
    <source>
        <dbReference type="Proteomes" id="UP001497700"/>
    </source>
</evidence>
<dbReference type="Proteomes" id="UP001497700">
    <property type="component" value="Unassembled WGS sequence"/>
</dbReference>
<evidence type="ECO:0000313" key="1">
    <source>
        <dbReference type="EMBL" id="KAI4866989.1"/>
    </source>
</evidence>
<name>A0ACB9Z6D6_9PEZI</name>
<protein>
    <submittedName>
        <fullName evidence="1">Uncharacterized protein</fullName>
    </submittedName>
</protein>
<proteinExistence type="predicted"/>
<sequence length="405" mass="46106">MEDQERPGENRLFKFAIDPHRPGAWTYAILQILSFIKCRKDCNGRHNCNNYYNQSSRRYVSSGVLPRFSSSRGDAFNRWQKLMEPQERRSLSKADNGGSDRGPYSIGGEHELSIPTGGSTKTKIKLLDVPVEIFTHIFEYVVENYELKGNLNRLWSNEGSHFHGDLSTQIIFYMPRTWADIPISRVCRTFRKLAVEYYGVPQQHVVPFNPKLDILVIQGEKVNLVGHPSAMDGVAYAPNLNLQNWSKDSNWLLHDGVHSINDFPIRVRPWSKIAKMSAEFLERPRRVVLDVDDGTLYSAEDWAQILNFIGKTFANTQVFKVNVCSIDECGGIGRGEDVDDHYRGHDIHLFGGLAWAVQQSSASTFFPNLETLEVEKVGEYCSSTLSEKSFEAPPQLRESLLRELS</sequence>
<gene>
    <name evidence="1" type="ORF">F4820DRAFT_231906</name>
</gene>